<proteinExistence type="predicted"/>
<sequence length="60" mass="7116">MTDLIKKTKLIRVFPGSMPLYPWVRVLELSKTVILYIKIRVKGNYCLFFLVLNHQEIGDY</sequence>
<evidence type="ECO:0000313" key="2">
    <source>
        <dbReference type="Proteomes" id="UP000185744"/>
    </source>
</evidence>
<organism evidence="1 2">
    <name type="scientific">Methanohalarchaeum thermophilum</name>
    <dbReference type="NCBI Taxonomy" id="1903181"/>
    <lineage>
        <taxon>Archaea</taxon>
        <taxon>Methanobacteriati</taxon>
        <taxon>Methanobacteriota</taxon>
        <taxon>Methanonatronarchaeia</taxon>
        <taxon>Methanonatronarchaeales</taxon>
        <taxon>Methanonatronarchaeaceae</taxon>
        <taxon>Candidatus Methanohalarchaeum</taxon>
    </lineage>
</organism>
<dbReference type="AlphaFoldDB" id="A0A1Q6DWV7"/>
<protein>
    <submittedName>
        <fullName evidence="1">Uncharacterized protein</fullName>
    </submittedName>
</protein>
<dbReference type="EMBL" id="MSDW01000001">
    <property type="protein sequence ID" value="OKY78798.1"/>
    <property type="molecule type" value="Genomic_DNA"/>
</dbReference>
<evidence type="ECO:0000313" key="1">
    <source>
        <dbReference type="EMBL" id="OKY78798.1"/>
    </source>
</evidence>
<dbReference type="Proteomes" id="UP000185744">
    <property type="component" value="Unassembled WGS sequence"/>
</dbReference>
<dbReference type="InParanoid" id="A0A1Q6DWV7"/>
<name>A0A1Q6DWV7_METT1</name>
<keyword evidence="2" id="KW-1185">Reference proteome</keyword>
<accession>A0A1Q6DWV7</accession>
<gene>
    <name evidence="1" type="ORF">BTN85_1301</name>
</gene>
<comment type="caution">
    <text evidence="1">The sequence shown here is derived from an EMBL/GenBank/DDBJ whole genome shotgun (WGS) entry which is preliminary data.</text>
</comment>
<reference evidence="1" key="1">
    <citation type="submission" date="2016-12" db="EMBL/GenBank/DDBJ databases">
        <title>Discovery of methanogenic haloarchaea.</title>
        <authorList>
            <person name="Sorokin D.Y."/>
            <person name="Makarova K.S."/>
            <person name="Abbas B."/>
            <person name="Ferrer M."/>
            <person name="Golyshin P.N."/>
        </authorList>
    </citation>
    <scope>NUCLEOTIDE SEQUENCE [LARGE SCALE GENOMIC DNA]</scope>
    <source>
        <strain evidence="1">HMET1</strain>
    </source>
</reference>
<dbReference type="STRING" id="1903181.BTN85_1301"/>